<organism evidence="1 2">
    <name type="scientific">Caerostris extrusa</name>
    <name type="common">Bark spider</name>
    <name type="synonym">Caerostris bankana</name>
    <dbReference type="NCBI Taxonomy" id="172846"/>
    <lineage>
        <taxon>Eukaryota</taxon>
        <taxon>Metazoa</taxon>
        <taxon>Ecdysozoa</taxon>
        <taxon>Arthropoda</taxon>
        <taxon>Chelicerata</taxon>
        <taxon>Arachnida</taxon>
        <taxon>Araneae</taxon>
        <taxon>Araneomorphae</taxon>
        <taxon>Entelegynae</taxon>
        <taxon>Araneoidea</taxon>
        <taxon>Araneidae</taxon>
        <taxon>Caerostris</taxon>
    </lineage>
</organism>
<comment type="caution">
    <text evidence="1">The sequence shown here is derived from an EMBL/GenBank/DDBJ whole genome shotgun (WGS) entry which is preliminary data.</text>
</comment>
<keyword evidence="2" id="KW-1185">Reference proteome</keyword>
<reference evidence="1 2" key="1">
    <citation type="submission" date="2021-06" db="EMBL/GenBank/DDBJ databases">
        <title>Caerostris extrusa draft genome.</title>
        <authorList>
            <person name="Kono N."/>
            <person name="Arakawa K."/>
        </authorList>
    </citation>
    <scope>NUCLEOTIDE SEQUENCE [LARGE SCALE GENOMIC DNA]</scope>
</reference>
<accession>A0AAV4VDQ2</accession>
<dbReference type="Proteomes" id="UP001054945">
    <property type="component" value="Unassembled WGS sequence"/>
</dbReference>
<sequence>MRLNYSTRQLLKSEAYPLVRRLYNKPPYTIVASVCEMTSLCVKGRKTSLHVQCHLSHLKCQIQHFYGISSGLSQPNSSIRMRTC</sequence>
<evidence type="ECO:0000313" key="1">
    <source>
        <dbReference type="EMBL" id="GIY68009.1"/>
    </source>
</evidence>
<name>A0AAV4VDQ2_CAEEX</name>
<dbReference type="AlphaFoldDB" id="A0AAV4VDQ2"/>
<dbReference type="EMBL" id="BPLR01014311">
    <property type="protein sequence ID" value="GIY68009.1"/>
    <property type="molecule type" value="Genomic_DNA"/>
</dbReference>
<protein>
    <submittedName>
        <fullName evidence="1">Uncharacterized protein</fullName>
    </submittedName>
</protein>
<evidence type="ECO:0000313" key="2">
    <source>
        <dbReference type="Proteomes" id="UP001054945"/>
    </source>
</evidence>
<proteinExistence type="predicted"/>
<gene>
    <name evidence="1" type="ORF">CEXT_295331</name>
</gene>